<proteinExistence type="predicted"/>
<accession>A0A6P3WN89</accession>
<dbReference type="SUPFAM" id="SSF50978">
    <property type="entry name" value="WD40 repeat-like"/>
    <property type="match status" value="1"/>
</dbReference>
<feature type="repeat" description="RCC1" evidence="3">
    <location>
        <begin position="831"/>
        <end position="885"/>
    </location>
</feature>
<keyword evidence="6" id="KW-1185">Reference proteome</keyword>
<evidence type="ECO:0000256" key="4">
    <source>
        <dbReference type="SAM" id="MobiDB-lite"/>
    </source>
</evidence>
<reference evidence="7" key="1">
    <citation type="submission" date="2025-08" db="UniProtKB">
        <authorList>
            <consortium name="RefSeq"/>
        </authorList>
    </citation>
    <scope>IDENTIFICATION</scope>
</reference>
<dbReference type="Pfam" id="PF13540">
    <property type="entry name" value="RCC1_2"/>
    <property type="match status" value="2"/>
</dbReference>
<evidence type="ECO:0000259" key="5">
    <source>
        <dbReference type="Pfam" id="PF25390"/>
    </source>
</evidence>
<dbReference type="PRINTS" id="PR00633">
    <property type="entry name" value="RCCNDNSATION"/>
</dbReference>
<dbReference type="Pfam" id="PF25390">
    <property type="entry name" value="WD40_RLD"/>
    <property type="match status" value="1"/>
</dbReference>
<protein>
    <submittedName>
        <fullName evidence="7">Uncharacterized protein LOC106740753 isoform X1</fullName>
    </submittedName>
</protein>
<feature type="compositionally biased region" description="Basic and acidic residues" evidence="4">
    <location>
        <begin position="1062"/>
        <end position="1082"/>
    </location>
</feature>
<dbReference type="PROSITE" id="PS50012">
    <property type="entry name" value="RCC1_3"/>
    <property type="match status" value="4"/>
</dbReference>
<evidence type="ECO:0000313" key="7">
    <source>
        <dbReference type="RefSeq" id="XP_014467573.1"/>
    </source>
</evidence>
<sequence length="1892" mass="211734">MMDPSTLMTNENLFKLQCLIKTTEIEHSVQCKLGRKLFLALATNNSDIILYLKREPSCLPVIKRIPWFQAPHKQIAAFCFDPCGAWLLCVTLDGSLYIIPALALVGESQAIDKKWKTDDVTYIPFINSQLSHLRPTTIIWWKDSKMSVDIGIIGTECGAIILINLSNGQQAGITYISGSINSLQVCQSESNEGTSLLITNKLQQQWRLILEQYTYNFLRNTENKESHSDVNLNGTIYDNVEVSIPNKSKLQELKQLSVEKLAILKQKLIETKNQTLKENSLQSHDSTNKLNGSGISANAETSSESKLGLIGPEPILKDTFLSLQYDREGRQLYTCYHPITSHITVHGPDLAVVPLSIHKVFDCETVLLAHKFFFVTDISQHVIYIISDQLSEIHINGDSEFNSESVIGVFSFKSSKEVIRAVYKVTKFNNVISKKVFQEIESKCTLTKNVKDANVEIPTLDACIIVTNRCVYEVILRKSFLSVFMELVLKKNELEKAGKLATIFGLNGQHFLEYAGDMFLSNKEFSRAVASYKISKCKLLKSVLKFASVGHTSELLSCLTHCLLTPAIIEMHIATRIHLSNLCVLAFIEMTLRVWSEQSKAIYKEFLYFLSTNTFYDELLAINIAGQTYLWEVLHHLATQRSLYGQMLDILMKAVQTFGINDFHPKSYGLLICLSESGLMQAMLLNHDLTRSHMLFIRNSLRDSQIFVLQRLVTLYDPTNPVLRAMLMKCKERHKVTSHSRRSSQCDPIDVTDIIDQSNTLIEEIIETFILVLLTLIHKKRVLNPSCKPIFLYDKQLPEISKGHLEMTPHVNFKKRVLSTGFSHVALIRNANVYTWGSSVQGCLGIGPCVLRYGAPHALCFFRSMEIQVFSVSCGHCHTLAVTNNGIYSWGASQFGQLGLGKVLQCSSPELVTSLAQEIIVDAVAGQYHSIALTADGRVFTWGWGVHGQLGHGSTDEKSIPTLVTSLLGVVVCHISAGYAHTLALSVDGVVYAFGCNVLGQLGIGSNNKSSIPMKVSLPEGIRLISTGYFHNLVVSNTNKLYTWGASPQALRLQAQAQKKSRILEQQDAGEKRNKASDHSEKMPNSSLNLDEEVKEFLEDDVQTKPAQTEAITSDAEIRRKLSENANLRNLNIGFIEEDQTHLTPSVVDTSLVKGQIAQISAGCHHNALITKDGFLYTWGRNFDGQIGNGMRRDVSIPTPLYYNSACIFAQIPPRHNDFKRVQNRQDLDNSAKSNDSSNNGNVSETNGNVSDASKSTNTEHAAPNRERINPVINTVAIACGYDYTVAIQPGGTVLAWGNNSRAQLGRIPARETRETDEKLVLLKSSKRVVRLPHTMHVVLDVPSQVPGISTPVISYQTHDTSPLAGFVCPLSVIEKTPGELTLHYVLEQFYGLYCSTSVMEKCIELENYQACSKIAALDGNILPAFNYQLKMLHKLSLQSSANYLTMETQQHETTTTEPAGRITGRNADATRDSVSSRNIKKNTELFNKQAEKNLMESLEDSMAKSWAKIPTSRSLNNLQTLAQELYTFDCQGGLEELCRNQRNEDPSAIVNADYSDVESNVNENEQQEWIENFIFNENDLLPQCKNDAHSSAQSLTRTDTMSSVNNNQPSGQRDNAYKERTVLSDRASSRSQRNYVINETIKALKFYLSNIGSEANTTKCELLQSAIDFWVEHNLPMQSLENIFLEHLHIIYYPLGLLLFCQNAIGRYLDANKYSNMEDKSFCVVDLFSVKFCLQVLSLLLQHIDQDEIMPEYIKIFSCLMADNYGAPLNGYPGASGNNSPEQMMEGIINTIFSEMEDSRLFAHIKDSDAVHRLLMTEEDSMIFTCGHHFPMSVYNTEIISTMETELLTSPSLVLPCTSQYLGNMYSRTSTPEILCPLCIVRALRATVKKN</sequence>
<dbReference type="KEGG" id="dqu:106740753"/>
<feature type="region of interest" description="Disordered" evidence="4">
    <location>
        <begin position="1588"/>
        <end position="1620"/>
    </location>
</feature>
<dbReference type="InterPro" id="IPR036322">
    <property type="entry name" value="WD40_repeat_dom_sf"/>
</dbReference>
<gene>
    <name evidence="7" type="primary">LOC106740753</name>
</gene>
<dbReference type="GeneID" id="106740753"/>
<dbReference type="InterPro" id="IPR009091">
    <property type="entry name" value="RCC1/BLIP-II"/>
</dbReference>
<feature type="repeat" description="RCC1" evidence="3">
    <location>
        <begin position="989"/>
        <end position="1038"/>
    </location>
</feature>
<name>A0A6P3WN89_DINQU</name>
<dbReference type="InterPro" id="IPR058923">
    <property type="entry name" value="RCC1-like_dom"/>
</dbReference>
<feature type="region of interest" description="Disordered" evidence="4">
    <location>
        <begin position="1062"/>
        <end position="1088"/>
    </location>
</feature>
<feature type="domain" description="RCC1-like" evidence="5">
    <location>
        <begin position="813"/>
        <end position="1048"/>
    </location>
</feature>
<organism evidence="6 7">
    <name type="scientific">Dinoponera quadriceps</name>
    <name type="common">South American ant</name>
    <dbReference type="NCBI Taxonomy" id="609295"/>
    <lineage>
        <taxon>Eukaryota</taxon>
        <taxon>Metazoa</taxon>
        <taxon>Ecdysozoa</taxon>
        <taxon>Arthropoda</taxon>
        <taxon>Hexapoda</taxon>
        <taxon>Insecta</taxon>
        <taxon>Pterygota</taxon>
        <taxon>Neoptera</taxon>
        <taxon>Endopterygota</taxon>
        <taxon>Hymenoptera</taxon>
        <taxon>Apocrita</taxon>
        <taxon>Aculeata</taxon>
        <taxon>Formicoidea</taxon>
        <taxon>Formicidae</taxon>
        <taxon>Ponerinae</taxon>
        <taxon>Ponerini</taxon>
        <taxon>Dinoponera</taxon>
    </lineage>
</organism>
<dbReference type="PANTHER" id="PTHR45982:SF1">
    <property type="entry name" value="REGULATOR OF CHROMOSOME CONDENSATION"/>
    <property type="match status" value="1"/>
</dbReference>
<feature type="repeat" description="RCC1" evidence="3">
    <location>
        <begin position="937"/>
        <end position="988"/>
    </location>
</feature>
<dbReference type="OrthoDB" id="16281at2759"/>
<keyword evidence="2" id="KW-0677">Repeat</keyword>
<dbReference type="Proteomes" id="UP000515204">
    <property type="component" value="Unplaced"/>
</dbReference>
<evidence type="ECO:0000256" key="1">
    <source>
        <dbReference type="ARBA" id="ARBA00022658"/>
    </source>
</evidence>
<dbReference type="SUPFAM" id="SSF50985">
    <property type="entry name" value="RCC1/BLIP-II"/>
    <property type="match status" value="2"/>
</dbReference>
<dbReference type="PROSITE" id="PS00626">
    <property type="entry name" value="RCC1_2"/>
    <property type="match status" value="1"/>
</dbReference>
<keyword evidence="1" id="KW-0344">Guanine-nucleotide releasing factor</keyword>
<evidence type="ECO:0000313" key="6">
    <source>
        <dbReference type="Proteomes" id="UP000515204"/>
    </source>
</evidence>
<dbReference type="GO" id="GO:0005085">
    <property type="term" value="F:guanyl-nucleotide exchange factor activity"/>
    <property type="evidence" value="ECO:0007669"/>
    <property type="project" value="TreeGrafter"/>
</dbReference>
<dbReference type="Gene3D" id="2.130.10.30">
    <property type="entry name" value="Regulator of chromosome condensation 1/beta-lactamase-inhibitor protein II"/>
    <property type="match status" value="3"/>
</dbReference>
<dbReference type="InterPro" id="IPR051553">
    <property type="entry name" value="Ran_GTPase-activating"/>
</dbReference>
<feature type="compositionally biased region" description="Polar residues" evidence="4">
    <location>
        <begin position="1590"/>
        <end position="1614"/>
    </location>
</feature>
<feature type="compositionally biased region" description="Polar residues" evidence="4">
    <location>
        <begin position="1243"/>
        <end position="1260"/>
    </location>
</feature>
<dbReference type="PANTHER" id="PTHR45982">
    <property type="entry name" value="REGULATOR OF CHROMOSOME CONDENSATION"/>
    <property type="match status" value="1"/>
</dbReference>
<evidence type="ECO:0000256" key="2">
    <source>
        <dbReference type="ARBA" id="ARBA00022737"/>
    </source>
</evidence>
<dbReference type="InterPro" id="IPR000408">
    <property type="entry name" value="Reg_chr_condens"/>
</dbReference>
<evidence type="ECO:0000256" key="3">
    <source>
        <dbReference type="PROSITE-ProRule" id="PRU00235"/>
    </source>
</evidence>
<feature type="region of interest" description="Disordered" evidence="4">
    <location>
        <begin position="277"/>
        <end position="299"/>
    </location>
</feature>
<dbReference type="RefSeq" id="XP_014467573.1">
    <property type="nucleotide sequence ID" value="XM_014612087.1"/>
</dbReference>
<dbReference type="GO" id="GO:0005737">
    <property type="term" value="C:cytoplasm"/>
    <property type="evidence" value="ECO:0007669"/>
    <property type="project" value="TreeGrafter"/>
</dbReference>
<dbReference type="CTD" id="43518"/>
<feature type="region of interest" description="Disordered" evidence="4">
    <location>
        <begin position="1229"/>
        <end position="1267"/>
    </location>
</feature>
<feature type="compositionally biased region" description="Low complexity" evidence="4">
    <location>
        <begin position="1231"/>
        <end position="1242"/>
    </location>
</feature>
<feature type="repeat" description="RCC1" evidence="3">
    <location>
        <begin position="885"/>
        <end position="936"/>
    </location>
</feature>
<feature type="region of interest" description="Disordered" evidence="4">
    <location>
        <begin position="1452"/>
        <end position="1477"/>
    </location>
</feature>